<comment type="caution">
    <text evidence="13">The sequence shown here is derived from an EMBL/GenBank/DDBJ whole genome shotgun (WGS) entry which is preliminary data.</text>
</comment>
<dbReference type="PANTHER" id="PTHR10849:SF24">
    <property type="entry name" value="NADH-QUINONE OXIDOREDUCTASE SUBUNIT I 2"/>
    <property type="match status" value="1"/>
</dbReference>
<dbReference type="GO" id="GO:0048038">
    <property type="term" value="F:quinone binding"/>
    <property type="evidence" value="ECO:0007669"/>
    <property type="project" value="UniProtKB-KW"/>
</dbReference>
<dbReference type="GO" id="GO:0016651">
    <property type="term" value="F:oxidoreductase activity, acting on NAD(P)H"/>
    <property type="evidence" value="ECO:0007669"/>
    <property type="project" value="InterPro"/>
</dbReference>
<feature type="domain" description="4Fe-4S ferredoxin-type" evidence="12">
    <location>
        <begin position="75"/>
        <end position="106"/>
    </location>
</feature>
<keyword evidence="1" id="KW-1003">Cell membrane</keyword>
<gene>
    <name evidence="13" type="ORF">CRV04_11665</name>
</gene>
<evidence type="ECO:0000256" key="1">
    <source>
        <dbReference type="ARBA" id="ARBA00022475"/>
    </source>
</evidence>
<keyword evidence="3" id="KW-0874">Quinone</keyword>
<keyword evidence="14" id="KW-1185">Reference proteome</keyword>
<keyword evidence="4" id="KW-0479">Metal-binding</keyword>
<dbReference type="InterPro" id="IPR017896">
    <property type="entry name" value="4Fe4S_Fe-S-bd"/>
</dbReference>
<keyword evidence="7" id="KW-0408">Iron</keyword>
<keyword evidence="2" id="KW-0004">4Fe-4S</keyword>
<keyword evidence="10" id="KW-0830">Ubiquinone</keyword>
<dbReference type="Proteomes" id="UP000290657">
    <property type="component" value="Unassembled WGS sequence"/>
</dbReference>
<evidence type="ECO:0000256" key="10">
    <source>
        <dbReference type="ARBA" id="ARBA00023075"/>
    </source>
</evidence>
<dbReference type="GO" id="GO:0046872">
    <property type="term" value="F:metal ion binding"/>
    <property type="evidence" value="ECO:0007669"/>
    <property type="project" value="UniProtKB-KW"/>
</dbReference>
<dbReference type="Gene3D" id="3.30.70.3270">
    <property type="match status" value="1"/>
</dbReference>
<evidence type="ECO:0000313" key="13">
    <source>
        <dbReference type="EMBL" id="RXJ54444.1"/>
    </source>
</evidence>
<keyword evidence="6" id="KW-1278">Translocase</keyword>
<evidence type="ECO:0000256" key="11">
    <source>
        <dbReference type="ARBA" id="ARBA00023136"/>
    </source>
</evidence>
<evidence type="ECO:0000256" key="5">
    <source>
        <dbReference type="ARBA" id="ARBA00022737"/>
    </source>
</evidence>
<proteinExistence type="predicted"/>
<dbReference type="EMBL" id="PDKN01000010">
    <property type="protein sequence ID" value="RXJ54444.1"/>
    <property type="molecule type" value="Genomic_DNA"/>
</dbReference>
<keyword evidence="11" id="KW-0472">Membrane</keyword>
<dbReference type="GO" id="GO:0016020">
    <property type="term" value="C:membrane"/>
    <property type="evidence" value="ECO:0007669"/>
    <property type="project" value="InterPro"/>
</dbReference>
<evidence type="ECO:0000256" key="9">
    <source>
        <dbReference type="ARBA" id="ARBA00023027"/>
    </source>
</evidence>
<reference evidence="13 14" key="1">
    <citation type="submission" date="2017-10" db="EMBL/GenBank/DDBJ databases">
        <title>Genomics of the genus Arcobacter.</title>
        <authorList>
            <person name="Perez-Cataluna A."/>
            <person name="Figueras M.J."/>
        </authorList>
    </citation>
    <scope>NUCLEOTIDE SEQUENCE [LARGE SCALE GENOMIC DNA]</scope>
    <source>
        <strain evidence="13 14">CECT 8987</strain>
    </source>
</reference>
<sequence length="130" mass="15436">MRWFFERFLNLFRKPQTVNYPKEPLEKIKNSRGLIEYGEEHCIYCLKCEKACPPNAILFVPTNHPTSNEHNKKSLTYEYNPWLCIYCGECVRACPKPQEALWQSNKKPSIALGHQEVNEKWFEIEKLKSK</sequence>
<dbReference type="InterPro" id="IPR017900">
    <property type="entry name" value="4Fe4S_Fe_S_CS"/>
</dbReference>
<name>A0A4Q0XMD3_9BACT</name>
<keyword evidence="5" id="KW-0677">Repeat</keyword>
<dbReference type="PANTHER" id="PTHR10849">
    <property type="entry name" value="NADH DEHYDROGENASE UBIQUINONE IRON-SULFUR PROTEIN 8, MITOCHONDRIAL"/>
    <property type="match status" value="1"/>
</dbReference>
<evidence type="ECO:0000256" key="8">
    <source>
        <dbReference type="ARBA" id="ARBA00023014"/>
    </source>
</evidence>
<evidence type="ECO:0000256" key="7">
    <source>
        <dbReference type="ARBA" id="ARBA00023004"/>
    </source>
</evidence>
<evidence type="ECO:0000313" key="14">
    <source>
        <dbReference type="Proteomes" id="UP000290657"/>
    </source>
</evidence>
<evidence type="ECO:0000256" key="2">
    <source>
        <dbReference type="ARBA" id="ARBA00022485"/>
    </source>
</evidence>
<dbReference type="AlphaFoldDB" id="A0A4Q0XMD3"/>
<feature type="domain" description="4Fe-4S ferredoxin-type" evidence="12">
    <location>
        <begin position="33"/>
        <end position="62"/>
    </location>
</feature>
<keyword evidence="8" id="KW-0411">Iron-sulfur</keyword>
<evidence type="ECO:0000259" key="12">
    <source>
        <dbReference type="PROSITE" id="PS51379"/>
    </source>
</evidence>
<dbReference type="PROSITE" id="PS00198">
    <property type="entry name" value="4FE4S_FER_1"/>
    <property type="match status" value="1"/>
</dbReference>
<dbReference type="PROSITE" id="PS51379">
    <property type="entry name" value="4FE4S_FER_2"/>
    <property type="match status" value="2"/>
</dbReference>
<evidence type="ECO:0000256" key="3">
    <source>
        <dbReference type="ARBA" id="ARBA00022719"/>
    </source>
</evidence>
<evidence type="ECO:0000256" key="4">
    <source>
        <dbReference type="ARBA" id="ARBA00022723"/>
    </source>
</evidence>
<dbReference type="Pfam" id="PF12838">
    <property type="entry name" value="Fer4_7"/>
    <property type="match status" value="1"/>
</dbReference>
<accession>A0A4Q0XMD3</accession>
<keyword evidence="9" id="KW-0520">NAD</keyword>
<dbReference type="GO" id="GO:0051539">
    <property type="term" value="F:4 iron, 4 sulfur cluster binding"/>
    <property type="evidence" value="ECO:0007669"/>
    <property type="project" value="UniProtKB-KW"/>
</dbReference>
<dbReference type="SUPFAM" id="SSF54862">
    <property type="entry name" value="4Fe-4S ferredoxins"/>
    <property type="match status" value="1"/>
</dbReference>
<dbReference type="InterPro" id="IPR010226">
    <property type="entry name" value="NADH_quinone_OxRdtase_chainI"/>
</dbReference>
<evidence type="ECO:0000256" key="6">
    <source>
        <dbReference type="ARBA" id="ARBA00022967"/>
    </source>
</evidence>
<protein>
    <recommendedName>
        <fullName evidence="12">4Fe-4S ferredoxin-type domain-containing protein</fullName>
    </recommendedName>
</protein>
<organism evidence="13 14">
    <name type="scientific">Candidatus Marinarcus aquaticus</name>
    <dbReference type="NCBI Taxonomy" id="2044504"/>
    <lineage>
        <taxon>Bacteria</taxon>
        <taxon>Pseudomonadati</taxon>
        <taxon>Campylobacterota</taxon>
        <taxon>Epsilonproteobacteria</taxon>
        <taxon>Campylobacterales</taxon>
        <taxon>Arcobacteraceae</taxon>
        <taxon>Candidatus Marinarcus</taxon>
    </lineage>
</organism>
<dbReference type="RefSeq" id="WP_128997034.1">
    <property type="nucleotide sequence ID" value="NZ_PDKN01000010.1"/>
</dbReference>
<dbReference type="OrthoDB" id="9803192at2"/>